<dbReference type="GO" id="GO:0048565">
    <property type="term" value="P:digestive tract development"/>
    <property type="evidence" value="ECO:0007669"/>
    <property type="project" value="Ensembl"/>
</dbReference>
<dbReference type="FunFam" id="3.30.450.20:FF:000015">
    <property type="entry name" value="Hypoxia-inducible factor 1-alpha isoform 1"/>
    <property type="match status" value="1"/>
</dbReference>
<dbReference type="Ensembl" id="ENSTNIT00000000342.1">
    <property type="protein sequence ID" value="ENSTNIP00000002184.1"/>
    <property type="gene ID" value="ENSTNIG00000009866.1"/>
</dbReference>
<feature type="modified residue" description="(3S)-3-hydroxyasparagine" evidence="10">
    <location>
        <position position="776"/>
    </location>
</feature>
<evidence type="ECO:0000256" key="1">
    <source>
        <dbReference type="ARBA" id="ARBA00004123"/>
    </source>
</evidence>
<dbReference type="CDD" id="cd00130">
    <property type="entry name" value="PAS"/>
    <property type="match status" value="2"/>
</dbReference>
<feature type="domain" description="PAS" evidence="12">
    <location>
        <begin position="19"/>
        <end position="81"/>
    </location>
</feature>
<dbReference type="PANTHER" id="PTHR23043:SF8">
    <property type="entry name" value="ENDOTHELIAL PAS DOMAIN-CONTAINING PROTEIN 1"/>
    <property type="match status" value="1"/>
</dbReference>
<keyword evidence="3" id="KW-0832">Ubl conjugation</keyword>
<organism evidence="13 14">
    <name type="scientific">Tetraodon nigroviridis</name>
    <name type="common">Spotted green pufferfish</name>
    <name type="synonym">Chelonodon nigroviridis</name>
    <dbReference type="NCBI Taxonomy" id="99883"/>
    <lineage>
        <taxon>Eukaryota</taxon>
        <taxon>Metazoa</taxon>
        <taxon>Chordata</taxon>
        <taxon>Craniata</taxon>
        <taxon>Vertebrata</taxon>
        <taxon>Euteleostomi</taxon>
        <taxon>Actinopterygii</taxon>
        <taxon>Neopterygii</taxon>
        <taxon>Teleostei</taxon>
        <taxon>Neoteleostei</taxon>
        <taxon>Acanthomorphata</taxon>
        <taxon>Eupercaria</taxon>
        <taxon>Tetraodontiformes</taxon>
        <taxon>Tetradontoidea</taxon>
        <taxon>Tetraodontidae</taxon>
        <taxon>Tetraodon</taxon>
    </lineage>
</organism>
<dbReference type="NCBIfam" id="TIGR00229">
    <property type="entry name" value="sensory_box"/>
    <property type="match status" value="2"/>
</dbReference>
<dbReference type="GO" id="GO:0043523">
    <property type="term" value="P:regulation of neuron apoptotic process"/>
    <property type="evidence" value="ECO:0007669"/>
    <property type="project" value="Ensembl"/>
</dbReference>
<feature type="domain" description="PAS" evidence="12">
    <location>
        <begin position="176"/>
        <end position="227"/>
    </location>
</feature>
<dbReference type="GO" id="GO:0000977">
    <property type="term" value="F:RNA polymerase II transcription regulatory region sequence-specific DNA binding"/>
    <property type="evidence" value="ECO:0007669"/>
    <property type="project" value="TreeGrafter"/>
</dbReference>
<reference evidence="13" key="3">
    <citation type="submission" date="2025-09" db="UniProtKB">
        <authorList>
            <consortium name="Ensembl"/>
        </authorList>
    </citation>
    <scope>IDENTIFICATION</scope>
</reference>
<dbReference type="GO" id="GO:0030182">
    <property type="term" value="P:neuron differentiation"/>
    <property type="evidence" value="ECO:0007669"/>
    <property type="project" value="Ensembl"/>
</dbReference>
<dbReference type="InterPro" id="IPR014887">
    <property type="entry name" value="HIF-1_CTAD"/>
</dbReference>
<feature type="compositionally biased region" description="Polar residues" evidence="11">
    <location>
        <begin position="393"/>
        <end position="405"/>
    </location>
</feature>
<dbReference type="GO" id="GO:0097150">
    <property type="term" value="P:neuronal stem cell population maintenance"/>
    <property type="evidence" value="ECO:0007669"/>
    <property type="project" value="Ensembl"/>
</dbReference>
<keyword evidence="2" id="KW-0677">Repeat</keyword>
<dbReference type="GO" id="GO:0007219">
    <property type="term" value="P:Notch signaling pathway"/>
    <property type="evidence" value="ECO:0007669"/>
    <property type="project" value="Ensembl"/>
</dbReference>
<keyword evidence="8" id="KW-0539">Nucleus</keyword>
<keyword evidence="6" id="KW-0010">Activator</keyword>
<feature type="modified residue" description="4-hydroxyproline" evidence="10">
    <location>
        <position position="472"/>
    </location>
</feature>
<dbReference type="Pfam" id="PF11413">
    <property type="entry name" value="HIF-1"/>
    <property type="match status" value="1"/>
</dbReference>
<dbReference type="InParanoid" id="H3C1R7"/>
<dbReference type="AlphaFoldDB" id="H3C1R7"/>
<dbReference type="Pfam" id="PF08778">
    <property type="entry name" value="HIF-1a_CTAD"/>
    <property type="match status" value="1"/>
</dbReference>
<dbReference type="STRING" id="99883.ENSTNIP00000002184"/>
<evidence type="ECO:0000256" key="6">
    <source>
        <dbReference type="ARBA" id="ARBA00023159"/>
    </source>
</evidence>
<feature type="region of interest" description="Disordered" evidence="11">
    <location>
        <begin position="366"/>
        <end position="427"/>
    </location>
</feature>
<evidence type="ECO:0000313" key="14">
    <source>
        <dbReference type="Proteomes" id="UP000007303"/>
    </source>
</evidence>
<evidence type="ECO:0000256" key="10">
    <source>
        <dbReference type="PIRSR" id="PIRSR621537-50"/>
    </source>
</evidence>
<proteinExistence type="predicted"/>
<dbReference type="InterPro" id="IPR000014">
    <property type="entry name" value="PAS"/>
</dbReference>
<evidence type="ECO:0000313" key="13">
    <source>
        <dbReference type="Ensembl" id="ENSTNIP00000002184.1"/>
    </source>
</evidence>
<dbReference type="InterPro" id="IPR035965">
    <property type="entry name" value="PAS-like_dom_sf"/>
</dbReference>
<sequence length="799" mass="88265">GCSSASNCDKDRQMDSLYLKSLEGFIAVVTSDGDMIYLSENINKFMGLTQVDLTGHSIFDFTHPCDHEEIRENLSLRTAGKGFDKKGKEMSAERDFFMRMKCTVTTRGRTVNLKSASWKVLHCTGQLKMYNGCPPRGLCGFREPPLTCAVLMCEPIPHPSNIDTPMDSRTFLSRHSMDMKFTYCDERVTELMGYTPEDLLGRSVYDFYHALDSENVTKSHQNLCTKGQAVTAQYRMLAKNGGYVWVETQGTVIYNSRNSQPQCIVCINYILSDVEEKSTIFSLEQIESLFKPRHASRFLTEAGAGVAAEPGDTLFTKFKEEPEDLTQLAPTPGDTIITLDFGRPQFEETRQEAGYSQVSAAGMALPDAPSWSHESLKPAPAASLKTTLPAPENMSSMPATFTMQQHPRAGSATPSLSSCSTPSSPGDYYSPVDSDLKVELTEKLFTLDTEGHNSPANTEMDLSDLDLETLAPYIPMDGEDFQLNPIEPLEGSVDSNSNLANTHQSFSNITSLFQPLSSPAQPQGRYQQQQPPPPTATPSAPKENMGSTPATVGPDDGSCMIVHIQNPPYRAPASTPLSSMGGRQNLQWPPDPLLTYQQSQQAAKSYPLDRLSGEESVSCQQSVPGHFMQKQRSDNHFGQIYRDMGPTNRIKRSFAQMSVDEHRISEMMWKKLRNDHCSAVDHSILAGSLAASEMQRMMPGVASSYPGSLSQHRKCQHAENIINAANAESFSKKRCDYAQYNPLPSNKSEGIASRLLGPSFESTCLPELTRYDCEVNVPLQGNLHLLQGCDLLWALDQAT</sequence>
<dbReference type="OMA" id="SGPNEKP"/>
<feature type="compositionally biased region" description="Low complexity" evidence="11">
    <location>
        <begin position="411"/>
        <end position="425"/>
    </location>
</feature>
<evidence type="ECO:0000256" key="8">
    <source>
        <dbReference type="ARBA" id="ARBA00023242"/>
    </source>
</evidence>
<keyword evidence="14" id="KW-1185">Reference proteome</keyword>
<evidence type="ECO:0000256" key="11">
    <source>
        <dbReference type="SAM" id="MobiDB-lite"/>
    </source>
</evidence>
<keyword evidence="7" id="KW-0804">Transcription</keyword>
<dbReference type="GO" id="GO:0071456">
    <property type="term" value="P:cellular response to hypoxia"/>
    <property type="evidence" value="ECO:0007669"/>
    <property type="project" value="TreeGrafter"/>
</dbReference>
<dbReference type="PANTHER" id="PTHR23043">
    <property type="entry name" value="HYPOXIA-INDUCIBLE FACTOR 1 ALPHA"/>
    <property type="match status" value="1"/>
</dbReference>
<feature type="region of interest" description="Disordered" evidence="11">
    <location>
        <begin position="514"/>
        <end position="559"/>
    </location>
</feature>
<dbReference type="GO" id="GO:0031017">
    <property type="term" value="P:exocrine pancreas development"/>
    <property type="evidence" value="ECO:0007669"/>
    <property type="project" value="Ensembl"/>
</dbReference>
<dbReference type="GO" id="GO:0005634">
    <property type="term" value="C:nucleus"/>
    <property type="evidence" value="ECO:0007669"/>
    <property type="project" value="UniProtKB-SubCell"/>
</dbReference>
<protein>
    <submittedName>
        <fullName evidence="13">Endothelial PAS domain protein 1b</fullName>
    </submittedName>
</protein>
<dbReference type="InterPro" id="IPR001610">
    <property type="entry name" value="PAC"/>
</dbReference>
<dbReference type="GO" id="GO:1990402">
    <property type="term" value="P:embryonic liver development"/>
    <property type="evidence" value="ECO:0007669"/>
    <property type="project" value="Ensembl"/>
</dbReference>
<dbReference type="SUPFAM" id="SSF55785">
    <property type="entry name" value="PYP-like sensor domain (PAS domain)"/>
    <property type="match status" value="2"/>
</dbReference>
<dbReference type="Gene3D" id="3.30.450.20">
    <property type="entry name" value="PAS domain"/>
    <property type="match status" value="2"/>
</dbReference>
<keyword evidence="9" id="KW-0379">Hydroxylation</keyword>
<accession>H3C1R7</accession>
<reference evidence="14" key="1">
    <citation type="journal article" date="2004" name="Nature">
        <title>Genome duplication in the teleost fish Tetraodon nigroviridis reveals the early vertebrate proto-karyotype.</title>
        <authorList>
            <person name="Jaillon O."/>
            <person name="Aury J.-M."/>
            <person name="Brunet F."/>
            <person name="Petit J.-L."/>
            <person name="Stange-Thomann N."/>
            <person name="Mauceli E."/>
            <person name="Bouneau L."/>
            <person name="Fischer C."/>
            <person name="Ozouf-Costaz C."/>
            <person name="Bernot A."/>
            <person name="Nicaud S."/>
            <person name="Jaffe D."/>
            <person name="Fisher S."/>
            <person name="Lutfalla G."/>
            <person name="Dossat C."/>
            <person name="Segurens B."/>
            <person name="Dasilva C."/>
            <person name="Salanoubat M."/>
            <person name="Levy M."/>
            <person name="Boudet N."/>
            <person name="Castellano S."/>
            <person name="Anthouard V."/>
            <person name="Jubin C."/>
            <person name="Castelli V."/>
            <person name="Katinka M."/>
            <person name="Vacherie B."/>
            <person name="Biemont C."/>
            <person name="Skalli Z."/>
            <person name="Cattolico L."/>
            <person name="Poulain J."/>
            <person name="De Berardinis V."/>
            <person name="Cruaud C."/>
            <person name="Duprat S."/>
            <person name="Brottier P."/>
            <person name="Coutanceau J.-P."/>
            <person name="Gouzy J."/>
            <person name="Parra G."/>
            <person name="Lardier G."/>
            <person name="Chapple C."/>
            <person name="McKernan K.J."/>
            <person name="McEwan P."/>
            <person name="Bosak S."/>
            <person name="Kellis M."/>
            <person name="Volff J.-N."/>
            <person name="Guigo R."/>
            <person name="Zody M.C."/>
            <person name="Mesirov J."/>
            <person name="Lindblad-Toh K."/>
            <person name="Birren B."/>
            <person name="Nusbaum C."/>
            <person name="Kahn D."/>
            <person name="Robinson-Rechavi M."/>
            <person name="Laudet V."/>
            <person name="Schachter V."/>
            <person name="Quetier F."/>
            <person name="Saurin W."/>
            <person name="Scarpelli C."/>
            <person name="Wincker P."/>
            <person name="Lander E.S."/>
            <person name="Weissenbach J."/>
            <person name="Roest Crollius H."/>
        </authorList>
    </citation>
    <scope>NUCLEOTIDE SEQUENCE [LARGE SCALE GENOMIC DNA]</scope>
</reference>
<reference evidence="13" key="2">
    <citation type="submission" date="2025-08" db="UniProtKB">
        <authorList>
            <consortium name="Ensembl"/>
        </authorList>
    </citation>
    <scope>IDENTIFICATION</scope>
</reference>
<feature type="modified residue" description="4-hydroxyproline" evidence="10">
    <location>
        <position position="330"/>
    </location>
</feature>
<dbReference type="PROSITE" id="PS50112">
    <property type="entry name" value="PAS"/>
    <property type="match status" value="2"/>
</dbReference>
<evidence type="ECO:0000256" key="5">
    <source>
        <dbReference type="ARBA" id="ARBA00023125"/>
    </source>
</evidence>
<dbReference type="Pfam" id="PF14598">
    <property type="entry name" value="PAS_11"/>
    <property type="match status" value="1"/>
</dbReference>
<name>H3C1R7_TETNG</name>
<keyword evidence="5" id="KW-0238">DNA-binding</keyword>
<evidence type="ECO:0000256" key="9">
    <source>
        <dbReference type="ARBA" id="ARBA00023278"/>
    </source>
</evidence>
<dbReference type="GO" id="GO:0060218">
    <property type="term" value="P:hematopoietic stem cell differentiation"/>
    <property type="evidence" value="ECO:0007669"/>
    <property type="project" value="Ensembl"/>
</dbReference>
<evidence type="ECO:0000256" key="2">
    <source>
        <dbReference type="ARBA" id="ARBA00022737"/>
    </source>
</evidence>
<dbReference type="Pfam" id="PF00989">
    <property type="entry name" value="PAS"/>
    <property type="match status" value="1"/>
</dbReference>
<dbReference type="GO" id="GO:0014823">
    <property type="term" value="P:response to activity"/>
    <property type="evidence" value="ECO:0007669"/>
    <property type="project" value="Ensembl"/>
</dbReference>
<dbReference type="SMART" id="SM00091">
    <property type="entry name" value="PAS"/>
    <property type="match status" value="2"/>
</dbReference>
<dbReference type="InterPro" id="IPR021537">
    <property type="entry name" value="HIF_alpha-like"/>
</dbReference>
<evidence type="ECO:0000256" key="7">
    <source>
        <dbReference type="ARBA" id="ARBA00023163"/>
    </source>
</evidence>
<dbReference type="GO" id="GO:0000981">
    <property type="term" value="F:DNA-binding transcription factor activity, RNA polymerase II-specific"/>
    <property type="evidence" value="ECO:0007669"/>
    <property type="project" value="TreeGrafter"/>
</dbReference>
<dbReference type="Proteomes" id="UP000007303">
    <property type="component" value="Unassembled WGS sequence"/>
</dbReference>
<dbReference type="SMART" id="SM00086">
    <property type="entry name" value="PAC"/>
    <property type="match status" value="1"/>
</dbReference>
<evidence type="ECO:0000256" key="4">
    <source>
        <dbReference type="ARBA" id="ARBA00023015"/>
    </source>
</evidence>
<feature type="region of interest" description="Disordered" evidence="11">
    <location>
        <begin position="476"/>
        <end position="501"/>
    </location>
</feature>
<dbReference type="GO" id="GO:0051402">
    <property type="term" value="P:neuron apoptotic process"/>
    <property type="evidence" value="ECO:0007669"/>
    <property type="project" value="Ensembl"/>
</dbReference>
<dbReference type="GeneTree" id="ENSGT00940000155930"/>
<evidence type="ECO:0000259" key="12">
    <source>
        <dbReference type="PROSITE" id="PS50112"/>
    </source>
</evidence>
<dbReference type="FunFam" id="3.30.450.20:FF:000005">
    <property type="entry name" value="Hypoxia-inducible factor 1 subunit alpha"/>
    <property type="match status" value="1"/>
</dbReference>
<keyword evidence="4" id="KW-0805">Transcription regulation</keyword>
<comment type="subcellular location">
    <subcellularLocation>
        <location evidence="1">Nucleus</location>
    </subcellularLocation>
</comment>
<evidence type="ECO:0000256" key="3">
    <source>
        <dbReference type="ARBA" id="ARBA00022843"/>
    </source>
</evidence>
<feature type="compositionally biased region" description="Low complexity" evidence="11">
    <location>
        <begin position="519"/>
        <end position="529"/>
    </location>
</feature>
<dbReference type="InterPro" id="IPR013767">
    <property type="entry name" value="PAS_fold"/>
</dbReference>